<sequence length="220" mass="25261">MKSGALLLILTGLLARGQGWKNSYDGVLNFQCPAGQSISSITSEHNNRYEDRVWDFGCQVTSGQTAECSWSSYVNDFDQVLFFECPAQQVIAGTSSYHSNIHEDRRWKFYCCKSKFNDASCHWTSYVNSFDEYFHWTVPSKNVLVGTQSYHQNREEWRKFTISPHRQPKLNLNLHRQPSVPVNLHHQPRPAASTAHRPETEKYGATGAEKRVTRSQARKS</sequence>
<keyword evidence="6" id="KW-0732">Signal</keyword>
<comment type="similarity">
    <text evidence="2">Belongs to the dermatopontin family.</text>
</comment>
<keyword evidence="4" id="KW-1015">Disulfide bond</keyword>
<dbReference type="PANTHER" id="PTHR15040">
    <property type="entry name" value="DERMATOPONTIN-RELATED"/>
    <property type="match status" value="1"/>
</dbReference>
<dbReference type="PANTHER" id="PTHR15040:SF3">
    <property type="entry name" value="SI:DKEY-14D8.6-RELATED"/>
    <property type="match status" value="1"/>
</dbReference>
<dbReference type="InterPro" id="IPR026645">
    <property type="entry name" value="Dermatopontin"/>
</dbReference>
<evidence type="ECO:0000256" key="4">
    <source>
        <dbReference type="ARBA" id="ARBA00023157"/>
    </source>
</evidence>
<organism evidence="7 8">
    <name type="scientific">Onychostoma macrolepis</name>
    <dbReference type="NCBI Taxonomy" id="369639"/>
    <lineage>
        <taxon>Eukaryota</taxon>
        <taxon>Metazoa</taxon>
        <taxon>Chordata</taxon>
        <taxon>Craniata</taxon>
        <taxon>Vertebrata</taxon>
        <taxon>Euteleostomi</taxon>
        <taxon>Actinopterygii</taxon>
        <taxon>Neopterygii</taxon>
        <taxon>Teleostei</taxon>
        <taxon>Ostariophysi</taxon>
        <taxon>Cypriniformes</taxon>
        <taxon>Cyprinidae</taxon>
        <taxon>Acrossocheilinae</taxon>
        <taxon>Onychostoma</taxon>
    </lineage>
</organism>
<feature type="chain" id="PRO_5029628305" description="Dermatopontin" evidence="6">
    <location>
        <begin position="20"/>
        <end position="220"/>
    </location>
</feature>
<dbReference type="Pfam" id="PF14704">
    <property type="entry name" value="DERM"/>
    <property type="match status" value="1"/>
</dbReference>
<evidence type="ECO:0000256" key="2">
    <source>
        <dbReference type="ARBA" id="ARBA00008712"/>
    </source>
</evidence>
<dbReference type="AlphaFoldDB" id="A0A7J6BW08"/>
<dbReference type="Proteomes" id="UP000579812">
    <property type="component" value="Unassembled WGS sequence"/>
</dbReference>
<evidence type="ECO:0000256" key="1">
    <source>
        <dbReference type="ARBA" id="ARBA00004613"/>
    </source>
</evidence>
<evidence type="ECO:0000313" key="7">
    <source>
        <dbReference type="EMBL" id="KAF4099024.1"/>
    </source>
</evidence>
<evidence type="ECO:0000313" key="8">
    <source>
        <dbReference type="Proteomes" id="UP000579812"/>
    </source>
</evidence>
<dbReference type="GO" id="GO:0031012">
    <property type="term" value="C:extracellular matrix"/>
    <property type="evidence" value="ECO:0007669"/>
    <property type="project" value="TreeGrafter"/>
</dbReference>
<evidence type="ECO:0000256" key="6">
    <source>
        <dbReference type="SAM" id="SignalP"/>
    </source>
</evidence>
<comment type="subcellular location">
    <subcellularLocation>
        <location evidence="1">Secreted</location>
    </subcellularLocation>
</comment>
<dbReference type="GO" id="GO:0030199">
    <property type="term" value="P:collagen fibril organization"/>
    <property type="evidence" value="ECO:0007669"/>
    <property type="project" value="TreeGrafter"/>
</dbReference>
<name>A0A7J6BW08_9TELE</name>
<proteinExistence type="inferred from homology"/>
<evidence type="ECO:0000256" key="3">
    <source>
        <dbReference type="ARBA" id="ARBA00022525"/>
    </source>
</evidence>
<protein>
    <recommendedName>
        <fullName evidence="9">Dermatopontin</fullName>
    </recommendedName>
</protein>
<feature type="region of interest" description="Disordered" evidence="5">
    <location>
        <begin position="179"/>
        <end position="220"/>
    </location>
</feature>
<keyword evidence="8" id="KW-1185">Reference proteome</keyword>
<evidence type="ECO:0000256" key="5">
    <source>
        <dbReference type="SAM" id="MobiDB-lite"/>
    </source>
</evidence>
<dbReference type="GO" id="GO:0005615">
    <property type="term" value="C:extracellular space"/>
    <property type="evidence" value="ECO:0007669"/>
    <property type="project" value="TreeGrafter"/>
</dbReference>
<feature type="compositionally biased region" description="Basic and acidic residues" evidence="5">
    <location>
        <begin position="196"/>
        <end position="212"/>
    </location>
</feature>
<gene>
    <name evidence="7" type="ORF">G5714_021054</name>
</gene>
<feature type="signal peptide" evidence="6">
    <location>
        <begin position="1"/>
        <end position="19"/>
    </location>
</feature>
<comment type="caution">
    <text evidence="7">The sequence shown here is derived from an EMBL/GenBank/DDBJ whole genome shotgun (WGS) entry which is preliminary data.</text>
</comment>
<evidence type="ECO:0008006" key="9">
    <source>
        <dbReference type="Google" id="ProtNLM"/>
    </source>
</evidence>
<reference evidence="7 8" key="1">
    <citation type="submission" date="2020-04" db="EMBL/GenBank/DDBJ databases">
        <title>Chromosome-level genome assembly of a cyprinid fish Onychostoma macrolepis by integration of Nanopore Sequencing, Bionano and Hi-C technology.</title>
        <authorList>
            <person name="Wang D."/>
        </authorList>
    </citation>
    <scope>NUCLEOTIDE SEQUENCE [LARGE SCALE GENOMIC DNA]</scope>
    <source>
        <strain evidence="7">SWU-2019</strain>
        <tissue evidence="7">Muscle</tissue>
    </source>
</reference>
<dbReference type="EMBL" id="JAAMOB010000021">
    <property type="protein sequence ID" value="KAF4099024.1"/>
    <property type="molecule type" value="Genomic_DNA"/>
</dbReference>
<keyword evidence="3" id="KW-0964">Secreted</keyword>
<accession>A0A7J6BW08</accession>